<feature type="domain" description="Exoribonuclease phosphorolytic" evidence="7">
    <location>
        <begin position="16"/>
        <end position="143"/>
    </location>
</feature>
<dbReference type="InterPro" id="IPR020568">
    <property type="entry name" value="Ribosomal_Su5_D2-typ_SF"/>
</dbReference>
<evidence type="ECO:0000259" key="7">
    <source>
        <dbReference type="Pfam" id="PF01138"/>
    </source>
</evidence>
<feature type="binding site" evidence="6">
    <location>
        <begin position="130"/>
        <end position="132"/>
    </location>
    <ligand>
        <name>phosphate</name>
        <dbReference type="ChEBI" id="CHEBI:43474"/>
        <note>substrate</note>
    </ligand>
</feature>
<protein>
    <recommendedName>
        <fullName evidence="6">Ribonuclease PH</fullName>
        <shortName evidence="6">RNase PH</shortName>
        <ecNumber evidence="6">2.7.7.56</ecNumber>
    </recommendedName>
    <alternativeName>
        <fullName evidence="6">tRNA nucleotidyltransferase</fullName>
    </alternativeName>
</protein>
<keyword evidence="6 9" id="KW-0808">Transferase</keyword>
<dbReference type="HAMAP" id="MF_00564">
    <property type="entry name" value="RNase_PH"/>
    <property type="match status" value="1"/>
</dbReference>
<sequence>MNNSIFKRQSGRYYDQLREIKITHNFTKNADSSVLIEMGNTKVLCNATILNKVPNFINEKQQGWITAEYSMIPSSTLQRNIREVILGEQSGRSKEIQRLIGRAIRSSVNLKKIHGKTIHIDCDVLNADGGTRCASITGGFIATYEAIKKLDYDTDDTIKNIIAAVSVGKLNNNVLLLDMDYSEDSSCEVDLNIVMNNKGDIIEIQGSSEKNQFSRNCLNKMLDLAFQGINQIINHNFK</sequence>
<dbReference type="GO" id="GO:0009022">
    <property type="term" value="F:tRNA nucleotidyltransferase activity"/>
    <property type="evidence" value="ECO:0007669"/>
    <property type="project" value="UniProtKB-UniRule"/>
</dbReference>
<dbReference type="Pfam" id="PF03725">
    <property type="entry name" value="RNase_PH_C"/>
    <property type="match status" value="1"/>
</dbReference>
<dbReference type="SUPFAM" id="SSF55666">
    <property type="entry name" value="Ribonuclease PH domain 2-like"/>
    <property type="match status" value="1"/>
</dbReference>
<evidence type="ECO:0000313" key="10">
    <source>
        <dbReference type="Proteomes" id="UP000266796"/>
    </source>
</evidence>
<evidence type="ECO:0000313" key="9">
    <source>
        <dbReference type="EMBL" id="AWD32416.1"/>
    </source>
</evidence>
<dbReference type="InterPro" id="IPR018336">
    <property type="entry name" value="RNase_PH_CS"/>
</dbReference>
<dbReference type="InterPro" id="IPR001247">
    <property type="entry name" value="ExoRNase_PH_dom1"/>
</dbReference>
<keyword evidence="5" id="KW-0694">RNA-binding</keyword>
<comment type="similarity">
    <text evidence="1 6">Belongs to the RNase PH family.</text>
</comment>
<evidence type="ECO:0000256" key="2">
    <source>
        <dbReference type="ARBA" id="ARBA00022552"/>
    </source>
</evidence>
<keyword evidence="2 6" id="KW-0698">rRNA processing</keyword>
<reference evidence="9 10" key="1">
    <citation type="journal article" date="2018" name="Parasitology">
        <title>The reduced genome of Candidatus Kinetoplastibacterium sorsogonicusi, the endosymbiont of Kentomonas sorsogonicus (Trypanosomatidae): loss of the haem-synthesis pathway.</title>
        <authorList>
            <person name="Silva F.M."/>
            <person name="Kostygov A.Y."/>
            <person name="Spodareva V.V."/>
            <person name="Butenko A."/>
            <person name="Tossou R."/>
            <person name="Lukes J."/>
            <person name="Yurchenko V."/>
            <person name="Alves J.M.P."/>
        </authorList>
    </citation>
    <scope>NUCLEOTIDE SEQUENCE [LARGE SCALE GENOMIC DNA]</scope>
    <source>
        <strain evidence="9 10">MF-08</strain>
    </source>
</reference>
<dbReference type="KEGG" id="kso:CKSOR_00295"/>
<dbReference type="GO" id="GO:0031125">
    <property type="term" value="P:rRNA 3'-end processing"/>
    <property type="evidence" value="ECO:0007669"/>
    <property type="project" value="UniProtKB-ARBA"/>
</dbReference>
<dbReference type="GO" id="GO:0008033">
    <property type="term" value="P:tRNA processing"/>
    <property type="evidence" value="ECO:0007669"/>
    <property type="project" value="UniProtKB-UniRule"/>
</dbReference>
<dbReference type="PROSITE" id="PS01277">
    <property type="entry name" value="RIBONUCLEASE_PH"/>
    <property type="match status" value="1"/>
</dbReference>
<dbReference type="PANTHER" id="PTHR11953">
    <property type="entry name" value="EXOSOME COMPLEX COMPONENT"/>
    <property type="match status" value="1"/>
</dbReference>
<keyword evidence="6 9" id="KW-0548">Nucleotidyltransferase</keyword>
<comment type="subunit">
    <text evidence="6">Homohexameric ring arranged as a trimer of dimers.</text>
</comment>
<dbReference type="Pfam" id="PF01138">
    <property type="entry name" value="RNase_PH"/>
    <property type="match status" value="1"/>
</dbReference>
<evidence type="ECO:0000256" key="1">
    <source>
        <dbReference type="ARBA" id="ARBA00006678"/>
    </source>
</evidence>
<feature type="domain" description="Exoribonuclease phosphorolytic" evidence="8">
    <location>
        <begin position="160"/>
        <end position="228"/>
    </location>
</feature>
<keyword evidence="10" id="KW-1185">Reference proteome</keyword>
<evidence type="ECO:0000256" key="3">
    <source>
        <dbReference type="ARBA" id="ARBA00022555"/>
    </source>
</evidence>
<dbReference type="FunFam" id="3.30.230.70:FF:000003">
    <property type="entry name" value="Ribonuclease PH"/>
    <property type="match status" value="1"/>
</dbReference>
<evidence type="ECO:0000259" key="8">
    <source>
        <dbReference type="Pfam" id="PF03725"/>
    </source>
</evidence>
<dbReference type="GO" id="GO:0000049">
    <property type="term" value="F:tRNA binding"/>
    <property type="evidence" value="ECO:0007669"/>
    <property type="project" value="UniProtKB-UniRule"/>
</dbReference>
<dbReference type="InterPro" id="IPR002381">
    <property type="entry name" value="RNase_PH_bac-type"/>
</dbReference>
<keyword evidence="4 6" id="KW-0819">tRNA processing</keyword>
<dbReference type="PANTHER" id="PTHR11953:SF0">
    <property type="entry name" value="EXOSOME COMPLEX COMPONENT RRP41"/>
    <property type="match status" value="1"/>
</dbReference>
<evidence type="ECO:0000256" key="6">
    <source>
        <dbReference type="HAMAP-Rule" id="MF_00564"/>
    </source>
</evidence>
<dbReference type="InterPro" id="IPR050080">
    <property type="entry name" value="RNase_PH"/>
</dbReference>
<organism evidence="9 10">
    <name type="scientific">Candidatus Kinetoplastidibacterium kentomonadis</name>
    <dbReference type="NCBI Taxonomy" id="1576550"/>
    <lineage>
        <taxon>Bacteria</taxon>
        <taxon>Pseudomonadati</taxon>
        <taxon>Pseudomonadota</taxon>
        <taxon>Betaproteobacteria</taxon>
        <taxon>Candidatus Kinetoplastidibacterium</taxon>
    </lineage>
</organism>
<dbReference type="InterPro" id="IPR027408">
    <property type="entry name" value="PNPase/RNase_PH_dom_sf"/>
</dbReference>
<gene>
    <name evidence="6 9" type="primary">rph</name>
    <name evidence="9" type="ORF">CKSOR_00295</name>
</gene>
<keyword evidence="3 6" id="KW-0820">tRNA-binding</keyword>
<evidence type="ECO:0000256" key="4">
    <source>
        <dbReference type="ARBA" id="ARBA00022694"/>
    </source>
</evidence>
<dbReference type="Proteomes" id="UP000266796">
    <property type="component" value="Chromosome"/>
</dbReference>
<dbReference type="NCBIfam" id="TIGR01966">
    <property type="entry name" value="RNasePH"/>
    <property type="match status" value="1"/>
</dbReference>
<feature type="binding site" evidence="6">
    <location>
        <position position="92"/>
    </location>
    <ligand>
        <name>phosphate</name>
        <dbReference type="ChEBI" id="CHEBI:43474"/>
        <note>substrate</note>
    </ligand>
</feature>
<dbReference type="SUPFAM" id="SSF54211">
    <property type="entry name" value="Ribosomal protein S5 domain 2-like"/>
    <property type="match status" value="1"/>
</dbReference>
<dbReference type="RefSeq" id="WP_108673829.1">
    <property type="nucleotide sequence ID" value="NZ_CP025628.1"/>
</dbReference>
<dbReference type="OrthoDB" id="9802265at2"/>
<dbReference type="EMBL" id="CP025628">
    <property type="protein sequence ID" value="AWD32416.1"/>
    <property type="molecule type" value="Genomic_DNA"/>
</dbReference>
<dbReference type="InterPro" id="IPR015847">
    <property type="entry name" value="ExoRNase_PH_dom2"/>
</dbReference>
<dbReference type="Gene3D" id="3.30.230.70">
    <property type="entry name" value="GHMP Kinase, N-terminal domain"/>
    <property type="match status" value="1"/>
</dbReference>
<accession>A0A3S7J9S6</accession>
<dbReference type="InterPro" id="IPR036345">
    <property type="entry name" value="ExoRNase_PH_dom2_sf"/>
</dbReference>
<dbReference type="EC" id="2.7.7.56" evidence="6"/>
<dbReference type="GO" id="GO:0016075">
    <property type="term" value="P:rRNA catabolic process"/>
    <property type="evidence" value="ECO:0007669"/>
    <property type="project" value="UniProtKB-UniRule"/>
</dbReference>
<comment type="function">
    <text evidence="6">Phosphorolytic 3'-5' exoribonuclease that plays an important role in tRNA 3'-end maturation. Removes nucleotide residues following the 3'-CCA terminus of tRNAs; can also add nucleotides to the ends of RNA molecules by using nucleoside diphosphates as substrates, but this may not be physiologically important. Probably plays a role in initiation of 16S rRNA degradation (leading to ribosome degradation) during starvation.</text>
</comment>
<proteinExistence type="inferred from homology"/>
<name>A0A3S7J9S6_9PROT</name>
<dbReference type="AlphaFoldDB" id="A0A3S7J9S6"/>
<evidence type="ECO:0000256" key="5">
    <source>
        <dbReference type="ARBA" id="ARBA00022884"/>
    </source>
</evidence>
<comment type="catalytic activity">
    <reaction evidence="6">
        <text>tRNA(n+1) + phosphate = tRNA(n) + a ribonucleoside 5'-diphosphate</text>
        <dbReference type="Rhea" id="RHEA:10628"/>
        <dbReference type="Rhea" id="RHEA-COMP:17343"/>
        <dbReference type="Rhea" id="RHEA-COMP:17344"/>
        <dbReference type="ChEBI" id="CHEBI:43474"/>
        <dbReference type="ChEBI" id="CHEBI:57930"/>
        <dbReference type="ChEBI" id="CHEBI:173114"/>
        <dbReference type="EC" id="2.7.7.56"/>
    </reaction>
</comment>
<dbReference type="GO" id="GO:0000175">
    <property type="term" value="F:3'-5'-RNA exonuclease activity"/>
    <property type="evidence" value="ECO:0007669"/>
    <property type="project" value="UniProtKB-UniRule"/>
</dbReference>